<accession>A0ACC2NRQ2</accession>
<dbReference type="EMBL" id="CM056743">
    <property type="protein sequence ID" value="KAJ8673895.1"/>
    <property type="molecule type" value="Genomic_DNA"/>
</dbReference>
<reference evidence="1" key="1">
    <citation type="submission" date="2023-04" db="EMBL/GenBank/DDBJ databases">
        <title>A chromosome-level genome assembly of the parasitoid wasp Eretmocerus hayati.</title>
        <authorList>
            <person name="Zhong Y."/>
            <person name="Liu S."/>
            <person name="Liu Y."/>
        </authorList>
    </citation>
    <scope>NUCLEOTIDE SEQUENCE</scope>
    <source>
        <strain evidence="1">ZJU_SS_LIU_2023</strain>
    </source>
</reference>
<sequence length="258" mass="29862">MSCKFSTDREIATKIIQEYEKHPCLYDKKNESYRNESDRNTALKTIENNVNNGLNLRKPLEGEDIKKKWKNYRKTYRLNEEKKSKYYLGHLLTFLKPHLGLKCDTNEKSDDSKTSEHNDKPDRSENNEGPSVQADKNTNNETTDQGRKHKLKDVPNQEDLPGTSQKEMPEYEMVSPPPSDKYLRDKAKITKLEQDTMEVAGQAVKVMETVMSSSNKENESIFLNPMKQSLMDVPQEYLLECVNGVLVIIDMYIEDGEK</sequence>
<proteinExistence type="predicted"/>
<organism evidence="1 2">
    <name type="scientific">Eretmocerus hayati</name>
    <dbReference type="NCBI Taxonomy" id="131215"/>
    <lineage>
        <taxon>Eukaryota</taxon>
        <taxon>Metazoa</taxon>
        <taxon>Ecdysozoa</taxon>
        <taxon>Arthropoda</taxon>
        <taxon>Hexapoda</taxon>
        <taxon>Insecta</taxon>
        <taxon>Pterygota</taxon>
        <taxon>Neoptera</taxon>
        <taxon>Endopterygota</taxon>
        <taxon>Hymenoptera</taxon>
        <taxon>Apocrita</taxon>
        <taxon>Proctotrupomorpha</taxon>
        <taxon>Chalcidoidea</taxon>
        <taxon>Aphelinidae</taxon>
        <taxon>Aphelininae</taxon>
        <taxon>Eretmocerus</taxon>
    </lineage>
</organism>
<evidence type="ECO:0000313" key="1">
    <source>
        <dbReference type="EMBL" id="KAJ8673895.1"/>
    </source>
</evidence>
<protein>
    <submittedName>
        <fullName evidence="1">Uncharacterized protein</fullName>
    </submittedName>
</protein>
<comment type="caution">
    <text evidence="1">The sequence shown here is derived from an EMBL/GenBank/DDBJ whole genome shotgun (WGS) entry which is preliminary data.</text>
</comment>
<name>A0ACC2NRQ2_9HYME</name>
<dbReference type="Proteomes" id="UP001239111">
    <property type="component" value="Chromosome 3"/>
</dbReference>
<gene>
    <name evidence="1" type="ORF">QAD02_005157</name>
</gene>
<keyword evidence="2" id="KW-1185">Reference proteome</keyword>
<evidence type="ECO:0000313" key="2">
    <source>
        <dbReference type="Proteomes" id="UP001239111"/>
    </source>
</evidence>